<name>A0AAV6V3L5_9ARAC</name>
<gene>
    <name evidence="2" type="ORF">JTE90_003289</name>
</gene>
<dbReference type="Proteomes" id="UP000827092">
    <property type="component" value="Unassembled WGS sequence"/>
</dbReference>
<dbReference type="AlphaFoldDB" id="A0AAV6V3L5"/>
<sequence length="115" mass="12235">MASSNGGKFSVGIDPDSSEDLPPIPPINKANKNCACLPVLLGCIRYHYPFINFEIAPLLTSCKQIPLSYHDHVEHSNSADGPTSVTDFPGPPQSPPLGLIGIQVGREGLGCNPRK</sequence>
<feature type="region of interest" description="Disordered" evidence="1">
    <location>
        <begin position="73"/>
        <end position="99"/>
    </location>
</feature>
<comment type="caution">
    <text evidence="2">The sequence shown here is derived from an EMBL/GenBank/DDBJ whole genome shotgun (WGS) entry which is preliminary data.</text>
</comment>
<protein>
    <submittedName>
        <fullName evidence="2">Uncharacterized protein</fullName>
    </submittedName>
</protein>
<evidence type="ECO:0000313" key="2">
    <source>
        <dbReference type="EMBL" id="KAG8191280.1"/>
    </source>
</evidence>
<evidence type="ECO:0000313" key="3">
    <source>
        <dbReference type="Proteomes" id="UP000827092"/>
    </source>
</evidence>
<reference evidence="2 3" key="1">
    <citation type="journal article" date="2022" name="Nat. Ecol. Evol.">
        <title>A masculinizing supergene underlies an exaggerated male reproductive morph in a spider.</title>
        <authorList>
            <person name="Hendrickx F."/>
            <person name="De Corte Z."/>
            <person name="Sonet G."/>
            <person name="Van Belleghem S.M."/>
            <person name="Kostlbacher S."/>
            <person name="Vangestel C."/>
        </authorList>
    </citation>
    <scope>NUCLEOTIDE SEQUENCE [LARGE SCALE GENOMIC DNA]</scope>
    <source>
        <strain evidence="2">W744_W776</strain>
    </source>
</reference>
<accession>A0AAV6V3L5</accession>
<keyword evidence="3" id="KW-1185">Reference proteome</keyword>
<proteinExistence type="predicted"/>
<feature type="region of interest" description="Disordered" evidence="1">
    <location>
        <begin position="1"/>
        <end position="24"/>
    </location>
</feature>
<dbReference type="EMBL" id="JAFNEN010000162">
    <property type="protein sequence ID" value="KAG8191280.1"/>
    <property type="molecule type" value="Genomic_DNA"/>
</dbReference>
<organism evidence="2 3">
    <name type="scientific">Oedothorax gibbosus</name>
    <dbReference type="NCBI Taxonomy" id="931172"/>
    <lineage>
        <taxon>Eukaryota</taxon>
        <taxon>Metazoa</taxon>
        <taxon>Ecdysozoa</taxon>
        <taxon>Arthropoda</taxon>
        <taxon>Chelicerata</taxon>
        <taxon>Arachnida</taxon>
        <taxon>Araneae</taxon>
        <taxon>Araneomorphae</taxon>
        <taxon>Entelegynae</taxon>
        <taxon>Araneoidea</taxon>
        <taxon>Linyphiidae</taxon>
        <taxon>Erigoninae</taxon>
        <taxon>Oedothorax</taxon>
    </lineage>
</organism>
<evidence type="ECO:0000256" key="1">
    <source>
        <dbReference type="SAM" id="MobiDB-lite"/>
    </source>
</evidence>